<evidence type="ECO:0000256" key="5">
    <source>
        <dbReference type="ARBA" id="ARBA00022737"/>
    </source>
</evidence>
<comment type="subcellular location">
    <subcellularLocation>
        <location evidence="1">Cell membrane</location>
        <topology evidence="1">Peripheral membrane protein</topology>
    </subcellularLocation>
</comment>
<dbReference type="RefSeq" id="WP_148072846.1">
    <property type="nucleotide sequence ID" value="NZ_CP042913.1"/>
</dbReference>
<keyword evidence="5" id="KW-0677">Repeat</keyword>
<keyword evidence="7 11" id="KW-0067">ATP-binding</keyword>
<dbReference type="EMBL" id="CP042913">
    <property type="protein sequence ID" value="QEG34162.1"/>
    <property type="molecule type" value="Genomic_DNA"/>
</dbReference>
<dbReference type="AlphaFoldDB" id="A0A5B9Q9Q5"/>
<keyword evidence="2" id="KW-0813">Transport</keyword>
<keyword evidence="9" id="KW-0472">Membrane</keyword>
<dbReference type="OrthoDB" id="9771863at2"/>
<gene>
    <name evidence="11" type="primary">rbsA</name>
    <name evidence="11" type="ORF">Pr1d_14350</name>
</gene>
<feature type="domain" description="ABC transporter" evidence="10">
    <location>
        <begin position="12"/>
        <end position="248"/>
    </location>
</feature>
<evidence type="ECO:0000256" key="4">
    <source>
        <dbReference type="ARBA" id="ARBA00022597"/>
    </source>
</evidence>
<keyword evidence="8" id="KW-1278">Translocase</keyword>
<accession>A0A5B9Q9Q5</accession>
<evidence type="ECO:0000256" key="9">
    <source>
        <dbReference type="ARBA" id="ARBA00023136"/>
    </source>
</evidence>
<organism evidence="11 12">
    <name type="scientific">Bythopirellula goksoeyrii</name>
    <dbReference type="NCBI Taxonomy" id="1400387"/>
    <lineage>
        <taxon>Bacteria</taxon>
        <taxon>Pseudomonadati</taxon>
        <taxon>Planctomycetota</taxon>
        <taxon>Planctomycetia</taxon>
        <taxon>Pirellulales</taxon>
        <taxon>Lacipirellulaceae</taxon>
        <taxon>Bythopirellula</taxon>
    </lineage>
</organism>
<sequence>MSAASPSAVPVLSGRGIVKRYPGVLALDHVDFEIHAEEVHGLIGENGAGKTTLMHILAGAQQPSEGKIELDGQPVRFANASEALQQRICIVYQELNLIPHLSVAENVFLGREILTATGLIDAKSQYLRCEKLLAPLDPSIDPRSSVNALRVGQQQIVEIAKALNSEARVIFMDEPTSAISDSEVEVLFKLIDSLRKDGIAIVYVSHKLDELLRITDRITVLRDGKYVDTVTTCDAQQETIVRLMVGRDLSEMYTQHAAESGEEVLRVDSISQQSGIGERLRVDGVSFSVAAGEVLGIFGLMGAGRTELLESIYGLHPNTTSGTVSIHGQRCDLRSPAAAMRHGIGLVPEDRKRQGLVLGMSVENNLSLSNIGLIESYAFLNQRLEQRLAENYVEQLSIKTPSVRQKVSVLSGGNQQKVVLGRVLSMAPRVLLLDEPTRGIDINAKREIYALVDQLKHQGLAIVVVSSELPELLGISDRIMVMCEGRKTAEFHREQATEEVVMQAAVPGFQIEAAAHA</sequence>
<dbReference type="InterPro" id="IPR050107">
    <property type="entry name" value="ABC_carbohydrate_import_ATPase"/>
</dbReference>
<dbReference type="GO" id="GO:0005524">
    <property type="term" value="F:ATP binding"/>
    <property type="evidence" value="ECO:0007669"/>
    <property type="project" value="UniProtKB-KW"/>
</dbReference>
<evidence type="ECO:0000259" key="10">
    <source>
        <dbReference type="PROSITE" id="PS50893"/>
    </source>
</evidence>
<dbReference type="FunFam" id="3.40.50.300:FF:000127">
    <property type="entry name" value="Ribose import ATP-binding protein RbsA"/>
    <property type="match status" value="1"/>
</dbReference>
<dbReference type="InterPro" id="IPR003439">
    <property type="entry name" value="ABC_transporter-like_ATP-bd"/>
</dbReference>
<protein>
    <submittedName>
        <fullName evidence="11">Ribose import ATP-binding protein RbsA</fullName>
        <ecNumber evidence="11">3.6.3.17</ecNumber>
    </submittedName>
</protein>
<evidence type="ECO:0000256" key="7">
    <source>
        <dbReference type="ARBA" id="ARBA00022840"/>
    </source>
</evidence>
<dbReference type="EC" id="3.6.3.17" evidence="11"/>
<dbReference type="Proteomes" id="UP000323917">
    <property type="component" value="Chromosome"/>
</dbReference>
<dbReference type="CDD" id="cd03215">
    <property type="entry name" value="ABC_Carb_Monos_II"/>
    <property type="match status" value="1"/>
</dbReference>
<dbReference type="InterPro" id="IPR017871">
    <property type="entry name" value="ABC_transporter-like_CS"/>
</dbReference>
<dbReference type="PANTHER" id="PTHR43790:SF3">
    <property type="entry name" value="D-ALLOSE IMPORT ATP-BINDING PROTEIN ALSA-RELATED"/>
    <property type="match status" value="1"/>
</dbReference>
<evidence type="ECO:0000256" key="1">
    <source>
        <dbReference type="ARBA" id="ARBA00004202"/>
    </source>
</evidence>
<dbReference type="PROSITE" id="PS00211">
    <property type="entry name" value="ABC_TRANSPORTER_1"/>
    <property type="match status" value="1"/>
</dbReference>
<dbReference type="Pfam" id="PF00005">
    <property type="entry name" value="ABC_tran"/>
    <property type="match status" value="2"/>
</dbReference>
<dbReference type="KEGG" id="bgok:Pr1d_14350"/>
<dbReference type="InterPro" id="IPR003593">
    <property type="entry name" value="AAA+_ATPase"/>
</dbReference>
<keyword evidence="3" id="KW-1003">Cell membrane</keyword>
<dbReference type="CDD" id="cd03216">
    <property type="entry name" value="ABC_Carb_Monos_I"/>
    <property type="match status" value="1"/>
</dbReference>
<dbReference type="GO" id="GO:0005886">
    <property type="term" value="C:plasma membrane"/>
    <property type="evidence" value="ECO:0007669"/>
    <property type="project" value="UniProtKB-SubCell"/>
</dbReference>
<evidence type="ECO:0000256" key="6">
    <source>
        <dbReference type="ARBA" id="ARBA00022741"/>
    </source>
</evidence>
<dbReference type="PROSITE" id="PS50893">
    <property type="entry name" value="ABC_TRANSPORTER_2"/>
    <property type="match status" value="2"/>
</dbReference>
<keyword evidence="6" id="KW-0547">Nucleotide-binding</keyword>
<evidence type="ECO:0000256" key="3">
    <source>
        <dbReference type="ARBA" id="ARBA00022475"/>
    </source>
</evidence>
<dbReference type="SMART" id="SM00382">
    <property type="entry name" value="AAA"/>
    <property type="match status" value="2"/>
</dbReference>
<dbReference type="SUPFAM" id="SSF52540">
    <property type="entry name" value="P-loop containing nucleoside triphosphate hydrolases"/>
    <property type="match status" value="2"/>
</dbReference>
<name>A0A5B9Q9Q5_9BACT</name>
<proteinExistence type="predicted"/>
<reference evidence="11 12" key="1">
    <citation type="submission" date="2019-08" db="EMBL/GenBank/DDBJ databases">
        <title>Deep-cultivation of Planctomycetes and their phenomic and genomic characterization uncovers novel biology.</title>
        <authorList>
            <person name="Wiegand S."/>
            <person name="Jogler M."/>
            <person name="Boedeker C."/>
            <person name="Pinto D."/>
            <person name="Vollmers J."/>
            <person name="Rivas-Marin E."/>
            <person name="Kohn T."/>
            <person name="Peeters S.H."/>
            <person name="Heuer A."/>
            <person name="Rast P."/>
            <person name="Oberbeckmann S."/>
            <person name="Bunk B."/>
            <person name="Jeske O."/>
            <person name="Meyerdierks A."/>
            <person name="Storesund J.E."/>
            <person name="Kallscheuer N."/>
            <person name="Luecker S."/>
            <person name="Lage O.M."/>
            <person name="Pohl T."/>
            <person name="Merkel B.J."/>
            <person name="Hornburger P."/>
            <person name="Mueller R.-W."/>
            <person name="Bruemmer F."/>
            <person name="Labrenz M."/>
            <person name="Spormann A.M."/>
            <person name="Op den Camp H."/>
            <person name="Overmann J."/>
            <person name="Amann R."/>
            <person name="Jetten M.S.M."/>
            <person name="Mascher T."/>
            <person name="Medema M.H."/>
            <person name="Devos D.P."/>
            <person name="Kaster A.-K."/>
            <person name="Ovreas L."/>
            <person name="Rohde M."/>
            <person name="Galperin M.Y."/>
            <person name="Jogler C."/>
        </authorList>
    </citation>
    <scope>NUCLEOTIDE SEQUENCE [LARGE SCALE GENOMIC DNA]</scope>
    <source>
        <strain evidence="11 12">Pr1d</strain>
    </source>
</reference>
<dbReference type="PANTHER" id="PTHR43790">
    <property type="entry name" value="CARBOHYDRATE TRANSPORT ATP-BINDING PROTEIN MG119-RELATED"/>
    <property type="match status" value="1"/>
</dbReference>
<evidence type="ECO:0000313" key="12">
    <source>
        <dbReference type="Proteomes" id="UP000323917"/>
    </source>
</evidence>
<keyword evidence="11" id="KW-0378">Hydrolase</keyword>
<keyword evidence="4" id="KW-0762">Sugar transport</keyword>
<evidence type="ECO:0000313" key="11">
    <source>
        <dbReference type="EMBL" id="QEG34162.1"/>
    </source>
</evidence>
<dbReference type="Gene3D" id="3.40.50.300">
    <property type="entry name" value="P-loop containing nucleotide triphosphate hydrolases"/>
    <property type="match status" value="2"/>
</dbReference>
<feature type="domain" description="ABC transporter" evidence="10">
    <location>
        <begin position="265"/>
        <end position="509"/>
    </location>
</feature>
<dbReference type="InterPro" id="IPR027417">
    <property type="entry name" value="P-loop_NTPase"/>
</dbReference>
<evidence type="ECO:0000256" key="2">
    <source>
        <dbReference type="ARBA" id="ARBA00022448"/>
    </source>
</evidence>
<dbReference type="GO" id="GO:0016887">
    <property type="term" value="F:ATP hydrolysis activity"/>
    <property type="evidence" value="ECO:0007669"/>
    <property type="project" value="InterPro"/>
</dbReference>
<keyword evidence="12" id="KW-1185">Reference proteome</keyword>
<evidence type="ECO:0000256" key="8">
    <source>
        <dbReference type="ARBA" id="ARBA00022967"/>
    </source>
</evidence>